<dbReference type="GO" id="GO:0006310">
    <property type="term" value="P:DNA recombination"/>
    <property type="evidence" value="ECO:0007669"/>
    <property type="project" value="InterPro"/>
</dbReference>
<gene>
    <name evidence="1" type="ORF">CWD94_25305</name>
</gene>
<organism evidence="1 2">
    <name type="scientific">Lysinibacillus xylanilyticus</name>
    <dbReference type="NCBI Taxonomy" id="582475"/>
    <lineage>
        <taxon>Bacteria</taxon>
        <taxon>Bacillati</taxon>
        <taxon>Bacillota</taxon>
        <taxon>Bacilli</taxon>
        <taxon>Bacillales</taxon>
        <taxon>Bacillaceae</taxon>
        <taxon>Lysinibacillus</taxon>
    </lineage>
</organism>
<dbReference type="Proteomes" id="UP000232101">
    <property type="component" value="Unassembled WGS sequence"/>
</dbReference>
<dbReference type="EMBL" id="PHQY01000688">
    <property type="protein sequence ID" value="PJO41000.1"/>
    <property type="molecule type" value="Genomic_DNA"/>
</dbReference>
<evidence type="ECO:0000313" key="2">
    <source>
        <dbReference type="Proteomes" id="UP000232101"/>
    </source>
</evidence>
<reference evidence="1 2" key="1">
    <citation type="submission" date="2017-11" db="EMBL/GenBank/DDBJ databases">
        <title>Bacterial isolate from king chilli rhizosphere.</title>
        <authorList>
            <person name="Takhelmayum P."/>
            <person name="Sarangthem I."/>
        </authorList>
    </citation>
    <scope>NUCLEOTIDE SEQUENCE [LARGE SCALE GENOMIC DNA]</scope>
    <source>
        <strain evidence="2">t26</strain>
    </source>
</reference>
<comment type="caution">
    <text evidence="1">The sequence shown here is derived from an EMBL/GenBank/DDBJ whole genome shotgun (WGS) entry which is preliminary data.</text>
</comment>
<sequence length="39" mass="4637">MRSFRHTDIQTTLNIYTHVTEKAKEVAAEKFAKYMDFNT</sequence>
<dbReference type="GO" id="GO:0015074">
    <property type="term" value="P:DNA integration"/>
    <property type="evidence" value="ECO:0007669"/>
    <property type="project" value="InterPro"/>
</dbReference>
<name>A0A2M9PYU6_9BACI</name>
<dbReference type="Gene3D" id="1.10.443.10">
    <property type="entry name" value="Intergrase catalytic core"/>
    <property type="match status" value="1"/>
</dbReference>
<accession>A0A2M9PYU6</accession>
<proteinExistence type="predicted"/>
<dbReference type="AlphaFoldDB" id="A0A2M9PYU6"/>
<protein>
    <submittedName>
        <fullName evidence="1">Integrase</fullName>
    </submittedName>
</protein>
<dbReference type="GO" id="GO:0003677">
    <property type="term" value="F:DNA binding"/>
    <property type="evidence" value="ECO:0007669"/>
    <property type="project" value="InterPro"/>
</dbReference>
<dbReference type="InterPro" id="IPR013762">
    <property type="entry name" value="Integrase-like_cat_sf"/>
</dbReference>
<evidence type="ECO:0000313" key="1">
    <source>
        <dbReference type="EMBL" id="PJO41000.1"/>
    </source>
</evidence>